<evidence type="ECO:0000313" key="2">
    <source>
        <dbReference type="EMBL" id="CAF1017779.1"/>
    </source>
</evidence>
<dbReference type="InterPro" id="IPR011009">
    <property type="entry name" value="Kinase-like_dom_sf"/>
</dbReference>
<dbReference type="AlphaFoldDB" id="A0A814I3J7"/>
<feature type="compositionally biased region" description="Polar residues" evidence="1">
    <location>
        <begin position="94"/>
        <end position="109"/>
    </location>
</feature>
<dbReference type="SUPFAM" id="SSF56112">
    <property type="entry name" value="Protein kinase-like (PK-like)"/>
    <property type="match status" value="1"/>
</dbReference>
<evidence type="ECO:0000256" key="1">
    <source>
        <dbReference type="SAM" id="MobiDB-lite"/>
    </source>
</evidence>
<comment type="caution">
    <text evidence="2">The sequence shown here is derived from an EMBL/GenBank/DDBJ whole genome shotgun (WGS) entry which is preliminary data.</text>
</comment>
<reference evidence="2" key="1">
    <citation type="submission" date="2021-02" db="EMBL/GenBank/DDBJ databases">
        <authorList>
            <person name="Nowell W R."/>
        </authorList>
    </citation>
    <scope>NUCLEOTIDE SEQUENCE</scope>
    <source>
        <strain evidence="2">Ploen Becks lab</strain>
    </source>
</reference>
<evidence type="ECO:0000313" key="3">
    <source>
        <dbReference type="Proteomes" id="UP000663879"/>
    </source>
</evidence>
<dbReference type="EMBL" id="CAJNOC010004330">
    <property type="protein sequence ID" value="CAF1017779.1"/>
    <property type="molecule type" value="Genomic_DNA"/>
</dbReference>
<dbReference type="Gene3D" id="1.10.510.10">
    <property type="entry name" value="Transferase(Phosphotransferase) domain 1"/>
    <property type="match status" value="1"/>
</dbReference>
<gene>
    <name evidence="2" type="ORF">OXX778_LOCUS17220</name>
</gene>
<name>A0A814I3J7_9BILA</name>
<evidence type="ECO:0008006" key="4">
    <source>
        <dbReference type="Google" id="ProtNLM"/>
    </source>
</evidence>
<keyword evidence="3" id="KW-1185">Reference proteome</keyword>
<dbReference type="Proteomes" id="UP000663879">
    <property type="component" value="Unassembled WGS sequence"/>
</dbReference>
<organism evidence="2 3">
    <name type="scientific">Brachionus calyciflorus</name>
    <dbReference type="NCBI Taxonomy" id="104777"/>
    <lineage>
        <taxon>Eukaryota</taxon>
        <taxon>Metazoa</taxon>
        <taxon>Spiralia</taxon>
        <taxon>Gnathifera</taxon>
        <taxon>Rotifera</taxon>
        <taxon>Eurotatoria</taxon>
        <taxon>Monogononta</taxon>
        <taxon>Pseudotrocha</taxon>
        <taxon>Ploima</taxon>
        <taxon>Brachionidae</taxon>
        <taxon>Brachionus</taxon>
    </lineage>
</organism>
<dbReference type="OrthoDB" id="204883at2759"/>
<feature type="non-terminal residue" evidence="2">
    <location>
        <position position="1"/>
    </location>
</feature>
<sequence length="116" mass="13805">SITTEVWPDVDKLELFGKLVPKPDVKRRVKERLGSYIKDPSGLDLLDKLLTLDPKKRIDSDDALDHDFFWTEPMPCDLKLDKLNSSMFEYTASRRNQYRQPQRHPNQEQQHFDRVY</sequence>
<accession>A0A814I3J7</accession>
<protein>
    <recommendedName>
        <fullName evidence="4">Cyclin-dependent kinase 9</fullName>
    </recommendedName>
</protein>
<feature type="region of interest" description="Disordered" evidence="1">
    <location>
        <begin position="94"/>
        <end position="116"/>
    </location>
</feature>
<proteinExistence type="predicted"/>